<dbReference type="InterPro" id="IPR036909">
    <property type="entry name" value="Cyt_c-like_dom_sf"/>
</dbReference>
<organism evidence="6">
    <name type="scientific">Arcobacter sp. AZ-2023</name>
    <dbReference type="NCBI Taxonomy" id="3074453"/>
    <lineage>
        <taxon>Bacteria</taxon>
        <taxon>Pseudomonadati</taxon>
        <taxon>Campylobacterota</taxon>
        <taxon>Epsilonproteobacteria</taxon>
        <taxon>Campylobacterales</taxon>
        <taxon>Arcobacteraceae</taxon>
        <taxon>Arcobacter</taxon>
    </lineage>
</organism>
<feature type="domain" description="Cytochrome c" evidence="5">
    <location>
        <begin position="37"/>
        <end position="114"/>
    </location>
</feature>
<dbReference type="EMBL" id="CP134846">
    <property type="protein sequence ID" value="WNL16145.1"/>
    <property type="molecule type" value="Genomic_DNA"/>
</dbReference>
<proteinExistence type="predicted"/>
<accession>A0AA96CU33</accession>
<gene>
    <name evidence="6" type="ORF">RJG54_07905</name>
</gene>
<dbReference type="Gene3D" id="1.10.760.10">
    <property type="entry name" value="Cytochrome c-like domain"/>
    <property type="match status" value="1"/>
</dbReference>
<keyword evidence="1 4" id="KW-0349">Heme</keyword>
<keyword evidence="2 4" id="KW-0479">Metal-binding</keyword>
<evidence type="ECO:0000256" key="1">
    <source>
        <dbReference type="ARBA" id="ARBA00022617"/>
    </source>
</evidence>
<evidence type="ECO:0000256" key="4">
    <source>
        <dbReference type="PROSITE-ProRule" id="PRU00433"/>
    </source>
</evidence>
<protein>
    <submittedName>
        <fullName evidence="6">Cytochrome c</fullName>
    </submittedName>
</protein>
<dbReference type="GO" id="GO:0020037">
    <property type="term" value="F:heme binding"/>
    <property type="evidence" value="ECO:0007669"/>
    <property type="project" value="InterPro"/>
</dbReference>
<sequence length="114" mass="13103">MTLLSNILKISIFTIFFLSNIFAQIDGATAHMVEALPKKEIGKELYNKYCISCHHENRLGVNGVSILPSNLEKYIEKDLVQKIKNGFPQTLMPKYDFLSLYELHQIARYLKSPL</sequence>
<evidence type="ECO:0000313" key="6">
    <source>
        <dbReference type="EMBL" id="WNL16145.1"/>
    </source>
</evidence>
<keyword evidence="3 4" id="KW-0408">Iron</keyword>
<name>A0AA96CU33_9BACT</name>
<dbReference type="GO" id="GO:0046872">
    <property type="term" value="F:metal ion binding"/>
    <property type="evidence" value="ECO:0007669"/>
    <property type="project" value="UniProtKB-KW"/>
</dbReference>
<evidence type="ECO:0000259" key="5">
    <source>
        <dbReference type="PROSITE" id="PS51007"/>
    </source>
</evidence>
<dbReference type="PROSITE" id="PS51007">
    <property type="entry name" value="CYTC"/>
    <property type="match status" value="1"/>
</dbReference>
<dbReference type="SUPFAM" id="SSF46626">
    <property type="entry name" value="Cytochrome c"/>
    <property type="match status" value="1"/>
</dbReference>
<dbReference type="InterPro" id="IPR009056">
    <property type="entry name" value="Cyt_c-like_dom"/>
</dbReference>
<dbReference type="GO" id="GO:0009055">
    <property type="term" value="F:electron transfer activity"/>
    <property type="evidence" value="ECO:0007669"/>
    <property type="project" value="InterPro"/>
</dbReference>
<evidence type="ECO:0000256" key="2">
    <source>
        <dbReference type="ARBA" id="ARBA00022723"/>
    </source>
</evidence>
<dbReference type="AlphaFoldDB" id="A0AA96CU33"/>
<evidence type="ECO:0000256" key="3">
    <source>
        <dbReference type="ARBA" id="ARBA00023004"/>
    </source>
</evidence>
<dbReference type="Pfam" id="PF13442">
    <property type="entry name" value="Cytochrome_CBB3"/>
    <property type="match status" value="1"/>
</dbReference>
<reference evidence="6" key="1">
    <citation type="submission" date="2023-09" db="EMBL/GenBank/DDBJ databases">
        <title>Arcobacter tbilisiensis sp. nov. isolated from chicken meat in Tbilisi, Georgia.</title>
        <authorList>
            <person name="Matthias R."/>
            <person name="Zautner A.E."/>
        </authorList>
    </citation>
    <scope>NUCLEOTIDE SEQUENCE</scope>
    <source>
        <strain evidence="6">LEO 107</strain>
    </source>
</reference>